<dbReference type="Proteomes" id="UP001596528">
    <property type="component" value="Unassembled WGS sequence"/>
</dbReference>
<protein>
    <submittedName>
        <fullName evidence="2">GNAT family N-acetyltransferase</fullName>
        <ecNumber evidence="2">2.3.-.-</ecNumber>
    </submittedName>
</protein>
<name>A0ABW2UX44_9BACL</name>
<gene>
    <name evidence="2" type="ORF">ACFQWB_00755</name>
</gene>
<feature type="domain" description="N-acetyltransferase" evidence="1">
    <location>
        <begin position="3"/>
        <end position="204"/>
    </location>
</feature>
<dbReference type="CDD" id="cd04301">
    <property type="entry name" value="NAT_SF"/>
    <property type="match status" value="1"/>
</dbReference>
<keyword evidence="2" id="KW-0012">Acyltransferase</keyword>
<dbReference type="InterPro" id="IPR016181">
    <property type="entry name" value="Acyl_CoA_acyltransferase"/>
</dbReference>
<dbReference type="EMBL" id="JBHTGQ010000002">
    <property type="protein sequence ID" value="MFC7748474.1"/>
    <property type="molecule type" value="Genomic_DNA"/>
</dbReference>
<proteinExistence type="predicted"/>
<evidence type="ECO:0000313" key="2">
    <source>
        <dbReference type="EMBL" id="MFC7748474.1"/>
    </source>
</evidence>
<comment type="caution">
    <text evidence="2">The sequence shown here is derived from an EMBL/GenBank/DDBJ whole genome shotgun (WGS) entry which is preliminary data.</text>
</comment>
<organism evidence="2 3">
    <name type="scientific">Paenibacillus thermoaerophilus</name>
    <dbReference type="NCBI Taxonomy" id="1215385"/>
    <lineage>
        <taxon>Bacteria</taxon>
        <taxon>Bacillati</taxon>
        <taxon>Bacillota</taxon>
        <taxon>Bacilli</taxon>
        <taxon>Bacillales</taxon>
        <taxon>Paenibacillaceae</taxon>
        <taxon>Paenibacillus</taxon>
    </lineage>
</organism>
<dbReference type="PROSITE" id="PS51186">
    <property type="entry name" value="GNAT"/>
    <property type="match status" value="1"/>
</dbReference>
<dbReference type="Gene3D" id="3.40.630.30">
    <property type="match status" value="1"/>
</dbReference>
<dbReference type="GO" id="GO:0016746">
    <property type="term" value="F:acyltransferase activity"/>
    <property type="evidence" value="ECO:0007669"/>
    <property type="project" value="UniProtKB-KW"/>
</dbReference>
<dbReference type="InterPro" id="IPR000182">
    <property type="entry name" value="GNAT_dom"/>
</dbReference>
<accession>A0ABW2UX44</accession>
<dbReference type="SUPFAM" id="SSF55729">
    <property type="entry name" value="Acyl-CoA N-acyltransferases (Nat)"/>
    <property type="match status" value="1"/>
</dbReference>
<keyword evidence="2" id="KW-0808">Transferase</keyword>
<keyword evidence="3" id="KW-1185">Reference proteome</keyword>
<reference evidence="3" key="1">
    <citation type="journal article" date="2019" name="Int. J. Syst. Evol. Microbiol.">
        <title>The Global Catalogue of Microorganisms (GCM) 10K type strain sequencing project: providing services to taxonomists for standard genome sequencing and annotation.</title>
        <authorList>
            <consortium name="The Broad Institute Genomics Platform"/>
            <consortium name="The Broad Institute Genome Sequencing Center for Infectious Disease"/>
            <person name="Wu L."/>
            <person name="Ma J."/>
        </authorList>
    </citation>
    <scope>NUCLEOTIDE SEQUENCE [LARGE SCALE GENOMIC DNA]</scope>
    <source>
        <strain evidence="3">JCM 18657</strain>
    </source>
</reference>
<sequence>MDVHIRSYTVEDYEQLLDVQREAFPPPFPEELWWRRDQIEAHVRAFPQGAMAAVRSDGTIIGSATSLIIQYDGKPHTWEEVSDRGYIEGTHNPNGDSLYGIDVCVRPSARGMGVAGLLYEARKRLVTELGLKRFVAGCRIPGYGAHAGRLSAEEYVQAVVRGELKDQVLSFMLKQGLKPLQVLPNYLEDEDSRDYAVLVEWRNPNLPEGEGERKTE</sequence>
<dbReference type="RefSeq" id="WP_138789012.1">
    <property type="nucleotide sequence ID" value="NZ_JBHTGQ010000002.1"/>
</dbReference>
<evidence type="ECO:0000259" key="1">
    <source>
        <dbReference type="PROSITE" id="PS51186"/>
    </source>
</evidence>
<dbReference type="Pfam" id="PF00583">
    <property type="entry name" value="Acetyltransf_1"/>
    <property type="match status" value="1"/>
</dbReference>
<evidence type="ECO:0000313" key="3">
    <source>
        <dbReference type="Proteomes" id="UP001596528"/>
    </source>
</evidence>
<dbReference type="EC" id="2.3.-.-" evidence="2"/>